<sequence>MIKEVKLDEVEIKSKVKVLGIAKESKVRRKIMDMGIVRGTEIYIEGKAPMGDPIALRLRGYSLSLRKSEARDIMVELI</sequence>
<dbReference type="SMART" id="SM00899">
    <property type="entry name" value="FeoA"/>
    <property type="match status" value="1"/>
</dbReference>
<reference evidence="2 3" key="1">
    <citation type="submission" date="2022-04" db="EMBL/GenBank/DDBJ databases">
        <title>Genome sequence of C. roseum typestrain.</title>
        <authorList>
            <person name="Poehlein A."/>
            <person name="Schoch T."/>
            <person name="Duerre P."/>
            <person name="Daniel R."/>
        </authorList>
    </citation>
    <scope>NUCLEOTIDE SEQUENCE [LARGE SCALE GENOMIC DNA]</scope>
    <source>
        <strain evidence="2 3">DSM 7320</strain>
    </source>
</reference>
<dbReference type="PANTHER" id="PTHR42954">
    <property type="entry name" value="FE(2+) TRANSPORT PROTEIN A"/>
    <property type="match status" value="1"/>
</dbReference>
<keyword evidence="3" id="KW-1185">Reference proteome</keyword>
<dbReference type="InterPro" id="IPR008988">
    <property type="entry name" value="Transcriptional_repressor_C"/>
</dbReference>
<dbReference type="AlphaFoldDB" id="A0A1S8LRC5"/>
<evidence type="ECO:0000259" key="1">
    <source>
        <dbReference type="SMART" id="SM00899"/>
    </source>
</evidence>
<dbReference type="Gene3D" id="2.30.30.90">
    <property type="match status" value="1"/>
</dbReference>
<name>A0A1S8LRC5_9CLOT</name>
<accession>A0A1S8LRC5</accession>
<gene>
    <name evidence="2" type="ORF">CROST_015800</name>
</gene>
<dbReference type="GO" id="GO:0046914">
    <property type="term" value="F:transition metal ion binding"/>
    <property type="evidence" value="ECO:0007669"/>
    <property type="project" value="InterPro"/>
</dbReference>
<protein>
    <recommendedName>
        <fullName evidence="1">Ferrous iron transporter FeoA-like domain-containing protein</fullName>
    </recommendedName>
</protein>
<dbReference type="InterPro" id="IPR007167">
    <property type="entry name" value="Fe-transptr_FeoA-like"/>
</dbReference>
<dbReference type="PANTHER" id="PTHR42954:SF2">
    <property type="entry name" value="FE(2+) TRANSPORT PROTEIN A"/>
    <property type="match status" value="1"/>
</dbReference>
<dbReference type="SUPFAM" id="SSF50037">
    <property type="entry name" value="C-terminal domain of transcriptional repressors"/>
    <property type="match status" value="1"/>
</dbReference>
<dbReference type="EMBL" id="CP096983">
    <property type="protein sequence ID" value="URZ10865.1"/>
    <property type="molecule type" value="Genomic_DNA"/>
</dbReference>
<dbReference type="STRING" id="84029.CROST_13840"/>
<evidence type="ECO:0000313" key="2">
    <source>
        <dbReference type="EMBL" id="URZ10865.1"/>
    </source>
</evidence>
<dbReference type="RefSeq" id="WP_077835437.1">
    <property type="nucleotide sequence ID" value="NZ_CP096983.1"/>
</dbReference>
<dbReference type="Pfam" id="PF04023">
    <property type="entry name" value="FeoA"/>
    <property type="match status" value="1"/>
</dbReference>
<proteinExistence type="predicted"/>
<dbReference type="InterPro" id="IPR052713">
    <property type="entry name" value="FeoA"/>
</dbReference>
<dbReference type="InterPro" id="IPR038157">
    <property type="entry name" value="FeoA_core_dom"/>
</dbReference>
<organism evidence="2 3">
    <name type="scientific">Clostridium felsineum</name>
    <dbReference type="NCBI Taxonomy" id="36839"/>
    <lineage>
        <taxon>Bacteria</taxon>
        <taxon>Bacillati</taxon>
        <taxon>Bacillota</taxon>
        <taxon>Clostridia</taxon>
        <taxon>Eubacteriales</taxon>
        <taxon>Clostridiaceae</taxon>
        <taxon>Clostridium</taxon>
    </lineage>
</organism>
<dbReference type="KEGG" id="crw:CROST_015800"/>
<dbReference type="Proteomes" id="UP000190951">
    <property type="component" value="Chromosome"/>
</dbReference>
<feature type="domain" description="Ferrous iron transporter FeoA-like" evidence="1">
    <location>
        <begin position="5"/>
        <end position="77"/>
    </location>
</feature>
<evidence type="ECO:0000313" key="3">
    <source>
        <dbReference type="Proteomes" id="UP000190951"/>
    </source>
</evidence>